<dbReference type="AlphaFoldDB" id="A0A096MHK4"/>
<reference evidence="2" key="1">
    <citation type="submission" date="2013-10" db="EMBL/GenBank/DDBJ databases">
        <authorList>
            <person name="Schartl M."/>
            <person name="Warren W."/>
        </authorList>
    </citation>
    <scope>NUCLEOTIDE SEQUENCE [LARGE SCALE GENOMIC DNA]</scope>
    <source>
        <strain evidence="2">female</strain>
    </source>
</reference>
<evidence type="ECO:0008006" key="3">
    <source>
        <dbReference type="Google" id="ProtNLM"/>
    </source>
</evidence>
<evidence type="ECO:0000313" key="1">
    <source>
        <dbReference type="Ensembl" id="ENSPFOP00000030895.1"/>
    </source>
</evidence>
<protein>
    <recommendedName>
        <fullName evidence="3">HAT C-terminal dimerisation domain-containing protein</fullName>
    </recommendedName>
</protein>
<reference evidence="1" key="2">
    <citation type="submission" date="2025-08" db="UniProtKB">
        <authorList>
            <consortium name="Ensembl"/>
        </authorList>
    </citation>
    <scope>IDENTIFICATION</scope>
</reference>
<dbReference type="EMBL" id="AYCK01016817">
    <property type="status" value="NOT_ANNOTATED_CDS"/>
    <property type="molecule type" value="Genomic_DNA"/>
</dbReference>
<reference evidence="1" key="3">
    <citation type="submission" date="2025-09" db="UniProtKB">
        <authorList>
            <consortium name="Ensembl"/>
        </authorList>
    </citation>
    <scope>IDENTIFICATION</scope>
</reference>
<dbReference type="GeneTree" id="ENSGT00660000097027"/>
<evidence type="ECO:0000313" key="2">
    <source>
        <dbReference type="Proteomes" id="UP000028760"/>
    </source>
</evidence>
<sequence>VTAAELTQVYHIARHNLSYNSADCSHKLNQKCLADSKTKKITFERTKAQAIVKDVLAQKAVGDVARALTLDKPFPFSVQTDASNKGNWKVFPLAIHYFTKMLDFIENPDESAARIAALMEQLLEKFGVLLDLTAFSADNTHVNYGIHNSIFTSLRKNLLQGNCHAHIVHNTVKHGLDELIVDVENVVLKIYGYFSTSARRKFCDVEFQEILQHVATRWLFLNPAIIQLLQSWTAVKYYFINSTGRRQRKLICHTLCHTKYHTLISLRRGQVRRDVVTDICNLNLNFVYLIIESKPSSWTALAFLCFLDILKCESGRNRMEKYYTLFTHTEEHYIVYIVYRKMSDYVRPPHPLEIKEIDPCGVIPIRNLAVLTATSLSLHNGTLTFTDIERVTTILNLIHKVSMDALYDECSTAKPILKRLREDAEDEIGVTLFKEADLSNTLSIISHILSIPLDGIFSRMFNKWCDCRYRGSVELIRSELLMTLNFEQTSSEFYSSTLKDKLQQ</sequence>
<dbReference type="Ensembl" id="ENSPFOT00000027587.1">
    <property type="protein sequence ID" value="ENSPFOP00000030895.1"/>
    <property type="gene ID" value="ENSPFOG00000022285.1"/>
</dbReference>
<dbReference type="EMBL" id="AYCK01016816">
    <property type="status" value="NOT_ANNOTATED_CDS"/>
    <property type="molecule type" value="Genomic_DNA"/>
</dbReference>
<dbReference type="PANTHER" id="PTHR37162">
    <property type="entry name" value="HAT FAMILY DIMERISATION DOMAINCONTAINING PROTEIN-RELATED"/>
    <property type="match status" value="1"/>
</dbReference>
<name>A0A096MHK4_POEFO</name>
<dbReference type="InterPro" id="IPR012337">
    <property type="entry name" value="RNaseH-like_sf"/>
</dbReference>
<dbReference type="Proteomes" id="UP000028760">
    <property type="component" value="Unassembled WGS sequence"/>
</dbReference>
<dbReference type="eggNOG" id="ENOG502RYBW">
    <property type="taxonomic scope" value="Eukaryota"/>
</dbReference>
<organism evidence="1 2">
    <name type="scientific">Poecilia formosa</name>
    <name type="common">Amazon molly</name>
    <name type="synonym">Limia formosa</name>
    <dbReference type="NCBI Taxonomy" id="48698"/>
    <lineage>
        <taxon>Eukaryota</taxon>
        <taxon>Metazoa</taxon>
        <taxon>Chordata</taxon>
        <taxon>Craniata</taxon>
        <taxon>Vertebrata</taxon>
        <taxon>Euteleostomi</taxon>
        <taxon>Actinopterygii</taxon>
        <taxon>Neopterygii</taxon>
        <taxon>Teleostei</taxon>
        <taxon>Neoteleostei</taxon>
        <taxon>Acanthomorphata</taxon>
        <taxon>Ovalentaria</taxon>
        <taxon>Atherinomorphae</taxon>
        <taxon>Cyprinodontiformes</taxon>
        <taxon>Poeciliidae</taxon>
        <taxon>Poeciliinae</taxon>
        <taxon>Poecilia</taxon>
    </lineage>
</organism>
<accession>A0A096MHK4</accession>
<dbReference type="PANTHER" id="PTHR37162:SF10">
    <property type="entry name" value="DUF4371 DOMAIN-CONTAINING PROTEIN"/>
    <property type="match status" value="1"/>
</dbReference>
<keyword evidence="2" id="KW-1185">Reference proteome</keyword>
<dbReference type="SUPFAM" id="SSF53098">
    <property type="entry name" value="Ribonuclease H-like"/>
    <property type="match status" value="1"/>
</dbReference>
<proteinExistence type="predicted"/>
<dbReference type="OMA" id="NCCAHIV"/>